<reference evidence="1 2" key="2">
    <citation type="journal article" date="2016" name="Genome Announc.">
        <title>Draft Genome Sequence of the N2-Fixing Cyanobacterium Nostoc piscinale CENA21, Isolated from the Brazilian Amazon Floodplain.</title>
        <authorList>
            <person name="Leao T."/>
            <person name="Guimaraes P.I."/>
            <person name="de Melo A.G."/>
            <person name="Ramos R.T."/>
            <person name="Leao P.N."/>
            <person name="Silva A."/>
            <person name="Fiore M.F."/>
            <person name="Schneider M.P."/>
        </authorList>
    </citation>
    <scope>NUCLEOTIDE SEQUENCE [LARGE SCALE GENOMIC DNA]</scope>
    <source>
        <strain evidence="1 2">CENA21</strain>
    </source>
</reference>
<gene>
    <name evidence="1" type="ORF">ACX27_05250</name>
</gene>
<sequence length="75" mass="8943">MDTAVKYDIELIKEEARQLVKKGLISRQRPIYALCKYIPEREWGVFELELEKNEFLLRDRIIDLLGSENWEEDGS</sequence>
<dbReference type="RefSeq" id="WP_062289349.1">
    <property type="nucleotide sequence ID" value="NZ_CP012036.1"/>
</dbReference>
<dbReference type="PATRIC" id="fig|224013.5.peg.1269"/>
<keyword evidence="2" id="KW-1185">Reference proteome</keyword>
<protein>
    <recommendedName>
        <fullName evidence="3">DUF4327 domain-containing protein</fullName>
    </recommendedName>
</protein>
<organism evidence="1 2">
    <name type="scientific">Nostoc piscinale CENA21</name>
    <dbReference type="NCBI Taxonomy" id="224013"/>
    <lineage>
        <taxon>Bacteria</taxon>
        <taxon>Bacillati</taxon>
        <taxon>Cyanobacteriota</taxon>
        <taxon>Cyanophyceae</taxon>
        <taxon>Nostocales</taxon>
        <taxon>Nostocaceae</taxon>
        <taxon>Nostoc</taxon>
    </lineage>
</organism>
<evidence type="ECO:0000313" key="1">
    <source>
        <dbReference type="EMBL" id="ALF52390.1"/>
    </source>
</evidence>
<proteinExistence type="predicted"/>
<dbReference type="InterPro" id="IPR025477">
    <property type="entry name" value="DUF4327"/>
</dbReference>
<dbReference type="KEGG" id="npz:ACX27_05250"/>
<reference evidence="2" key="1">
    <citation type="submission" date="2015-07" db="EMBL/GenBank/DDBJ databases">
        <title>Genome Of Nitrogen-Fixing Cyanobacterium Nostoc piscinale CENA21 From Solimoes/Amazon River Floodplain Sediments And Comparative Genomics To Uncover Biosynthetic Natural Products Potential.</title>
        <authorList>
            <person name="Leao T.F."/>
            <person name="Leao P.N."/>
            <person name="Guimaraes P.I."/>
            <person name="de Melo A.G.C."/>
            <person name="Ramos R.T.J."/>
            <person name="Silva A."/>
            <person name="Fiore M.F."/>
            <person name="Schneider M.P.C."/>
        </authorList>
    </citation>
    <scope>NUCLEOTIDE SEQUENCE [LARGE SCALE GENOMIC DNA]</scope>
    <source>
        <strain evidence="2">CENA21</strain>
    </source>
</reference>
<dbReference type="Pfam" id="PF14217">
    <property type="entry name" value="DUF4327"/>
    <property type="match status" value="1"/>
</dbReference>
<name>A0A0M4SPG6_9NOSO</name>
<dbReference type="AlphaFoldDB" id="A0A0M4SPG6"/>
<dbReference type="Proteomes" id="UP000062645">
    <property type="component" value="Chromosome"/>
</dbReference>
<evidence type="ECO:0000313" key="2">
    <source>
        <dbReference type="Proteomes" id="UP000062645"/>
    </source>
</evidence>
<dbReference type="OrthoDB" id="582639at2"/>
<dbReference type="EMBL" id="CP012036">
    <property type="protein sequence ID" value="ALF52390.1"/>
    <property type="molecule type" value="Genomic_DNA"/>
</dbReference>
<dbReference type="STRING" id="224013.ACX27_05250"/>
<evidence type="ECO:0008006" key="3">
    <source>
        <dbReference type="Google" id="ProtNLM"/>
    </source>
</evidence>
<accession>A0A0M4SPG6</accession>